<dbReference type="SUPFAM" id="SSF158397">
    <property type="entry name" value="TM1646-like"/>
    <property type="match status" value="1"/>
</dbReference>
<keyword evidence="3" id="KW-1185">Reference proteome</keyword>
<organism evidence="2 3">
    <name type="scientific">Clostridium scatologenes</name>
    <dbReference type="NCBI Taxonomy" id="1548"/>
    <lineage>
        <taxon>Bacteria</taxon>
        <taxon>Bacillati</taxon>
        <taxon>Bacillota</taxon>
        <taxon>Clostridia</taxon>
        <taxon>Eubacteriales</taxon>
        <taxon>Clostridiaceae</taxon>
        <taxon>Clostridium</taxon>
    </lineage>
</organism>
<reference evidence="2 3" key="1">
    <citation type="journal article" date="2015" name="J. Biotechnol.">
        <title>Complete genome sequence of a malodorant-producing acetogen, Clostridium scatologenes ATCC 25775(T).</title>
        <authorList>
            <person name="Zhu Z."/>
            <person name="Guo T."/>
            <person name="Zheng H."/>
            <person name="Song T."/>
            <person name="Ouyang P."/>
            <person name="Xie J."/>
        </authorList>
    </citation>
    <scope>NUCLEOTIDE SEQUENCE [LARGE SCALE GENOMIC DNA]</scope>
    <source>
        <strain evidence="2 3">ATCC 25775</strain>
    </source>
</reference>
<sequence>MEISRLGRPSTVTTEKKTTSVKKDFSHSFNSQMEKKSEEQLKEMFDNIKKKGNRLAITKCYADVKAYKRMIKDYLSSILNYMYSVKKDISFWQTQYFITVETIDNKLEELTQMLMNEQKDNLNVAATIDDITGLMVDIYK</sequence>
<dbReference type="AlphaFoldDB" id="A0A0E3K2W6"/>
<dbReference type="InterPro" id="IPR024042">
    <property type="entry name" value="TM1646-like_dom_sf"/>
</dbReference>
<evidence type="ECO:0000313" key="3">
    <source>
        <dbReference type="Proteomes" id="UP000033115"/>
    </source>
</evidence>
<dbReference type="Gene3D" id="1.20.120.490">
    <property type="entry name" value="Hypothetical protein TM1646-like domain"/>
    <property type="match status" value="1"/>
</dbReference>
<dbReference type="Pfam" id="PF03885">
    <property type="entry name" value="DUF327"/>
    <property type="match status" value="1"/>
</dbReference>
<dbReference type="InterPro" id="IPR005585">
    <property type="entry name" value="DUF327"/>
</dbReference>
<dbReference type="RefSeq" id="WP_029162039.1">
    <property type="nucleotide sequence ID" value="NZ_CP009933.1"/>
</dbReference>
<protein>
    <recommendedName>
        <fullName evidence="4">DUF327 domain-containing protein</fullName>
    </recommendedName>
</protein>
<dbReference type="KEGG" id="csq:CSCA_3637"/>
<dbReference type="Proteomes" id="UP000033115">
    <property type="component" value="Chromosome"/>
</dbReference>
<proteinExistence type="predicted"/>
<accession>A0A0E3K2W6</accession>
<evidence type="ECO:0008006" key="4">
    <source>
        <dbReference type="Google" id="ProtNLM"/>
    </source>
</evidence>
<dbReference type="STRING" id="1548.CSCA_3637"/>
<gene>
    <name evidence="2" type="ORF">CSCA_3637</name>
</gene>
<feature type="compositionally biased region" description="Basic and acidic residues" evidence="1">
    <location>
        <begin position="14"/>
        <end position="26"/>
    </location>
</feature>
<evidence type="ECO:0000313" key="2">
    <source>
        <dbReference type="EMBL" id="AKA70762.1"/>
    </source>
</evidence>
<feature type="region of interest" description="Disordered" evidence="1">
    <location>
        <begin position="1"/>
        <end position="32"/>
    </location>
</feature>
<evidence type="ECO:0000256" key="1">
    <source>
        <dbReference type="SAM" id="MobiDB-lite"/>
    </source>
</evidence>
<dbReference type="HOGENOM" id="CLU_121413_2_0_9"/>
<dbReference type="EMBL" id="CP009933">
    <property type="protein sequence ID" value="AKA70762.1"/>
    <property type="molecule type" value="Genomic_DNA"/>
</dbReference>
<name>A0A0E3K2W6_CLOSL</name>